<reference evidence="1" key="1">
    <citation type="submission" date="2020-12" db="EMBL/GenBank/DDBJ databases">
        <title>Metabolic potential, ecology and presence of endohyphal bacteria is reflected in genomic diversity of Mucoromycotina.</title>
        <authorList>
            <person name="Muszewska A."/>
            <person name="Okrasinska A."/>
            <person name="Steczkiewicz K."/>
            <person name="Drgas O."/>
            <person name="Orlowska M."/>
            <person name="Perlinska-Lenart U."/>
            <person name="Aleksandrzak-Piekarczyk T."/>
            <person name="Szatraj K."/>
            <person name="Zielenkiewicz U."/>
            <person name="Pilsyk S."/>
            <person name="Malc E."/>
            <person name="Mieczkowski P."/>
            <person name="Kruszewska J.S."/>
            <person name="Biernat P."/>
            <person name="Pawlowska J."/>
        </authorList>
    </citation>
    <scope>NUCLEOTIDE SEQUENCE</scope>
    <source>
        <strain evidence="1">CBS 226.32</strain>
    </source>
</reference>
<evidence type="ECO:0000313" key="1">
    <source>
        <dbReference type="EMBL" id="KAG2193786.1"/>
    </source>
</evidence>
<dbReference type="OrthoDB" id="2267458at2759"/>
<dbReference type="Proteomes" id="UP000650833">
    <property type="component" value="Unassembled WGS sequence"/>
</dbReference>
<dbReference type="EMBL" id="JAEPRC010000629">
    <property type="protein sequence ID" value="KAG2193786.1"/>
    <property type="molecule type" value="Genomic_DNA"/>
</dbReference>
<evidence type="ECO:0000313" key="2">
    <source>
        <dbReference type="Proteomes" id="UP000650833"/>
    </source>
</evidence>
<dbReference type="AlphaFoldDB" id="A0A8H7QLI4"/>
<protein>
    <submittedName>
        <fullName evidence="1">Uncharacterized protein</fullName>
    </submittedName>
</protein>
<organism evidence="1 2">
    <name type="scientific">Mucor plumbeus</name>
    <dbReference type="NCBI Taxonomy" id="97098"/>
    <lineage>
        <taxon>Eukaryota</taxon>
        <taxon>Fungi</taxon>
        <taxon>Fungi incertae sedis</taxon>
        <taxon>Mucoromycota</taxon>
        <taxon>Mucoromycotina</taxon>
        <taxon>Mucoromycetes</taxon>
        <taxon>Mucorales</taxon>
        <taxon>Mucorineae</taxon>
        <taxon>Mucoraceae</taxon>
        <taxon>Mucor</taxon>
    </lineage>
</organism>
<accession>A0A8H7QLI4</accession>
<name>A0A8H7QLI4_9FUNG</name>
<comment type="caution">
    <text evidence="1">The sequence shown here is derived from an EMBL/GenBank/DDBJ whole genome shotgun (WGS) entry which is preliminary data.</text>
</comment>
<keyword evidence="2" id="KW-1185">Reference proteome</keyword>
<sequence>MNFESRPLVVYPTFHDTQQQQQQSKVGKKEMDIDDSIYHLLSMYLDANTNIIIPPPPTTTTQSSRMIMIKHSPYFRSKRKIPSQQQNWLGEKKRSSTNNTICTELERNTIKNSYTIKVENDINVNIKTNNNKKARSKSVSFNETVTVINQDKKASCSDLIQPAFTNNSSDDIDNGDDDEEDLFVDALENFTE</sequence>
<proteinExistence type="predicted"/>
<gene>
    <name evidence="1" type="ORF">INT46_004322</name>
</gene>